<protein>
    <recommendedName>
        <fullName evidence="4">CAP-Gly domain-containing protein</fullName>
    </recommendedName>
</protein>
<dbReference type="GO" id="GO:0005813">
    <property type="term" value="C:centrosome"/>
    <property type="evidence" value="ECO:0007669"/>
    <property type="project" value="InterPro"/>
</dbReference>
<evidence type="ECO:0008006" key="4">
    <source>
        <dbReference type="Google" id="ProtNLM"/>
    </source>
</evidence>
<feature type="compositionally biased region" description="Polar residues" evidence="2">
    <location>
        <begin position="233"/>
        <end position="242"/>
    </location>
</feature>
<feature type="compositionally biased region" description="Polar residues" evidence="2">
    <location>
        <begin position="47"/>
        <end position="63"/>
    </location>
</feature>
<feature type="compositionally biased region" description="Basic and acidic residues" evidence="2">
    <location>
        <begin position="219"/>
        <end position="232"/>
    </location>
</feature>
<feature type="region of interest" description="Disordered" evidence="2">
    <location>
        <begin position="290"/>
        <end position="317"/>
    </location>
</feature>
<feature type="region of interest" description="Disordered" evidence="2">
    <location>
        <begin position="88"/>
        <end position="246"/>
    </location>
</feature>
<feature type="region of interest" description="Disordered" evidence="2">
    <location>
        <begin position="946"/>
        <end position="981"/>
    </location>
</feature>
<feature type="region of interest" description="Disordered" evidence="2">
    <location>
        <begin position="812"/>
        <end position="931"/>
    </location>
</feature>
<feature type="region of interest" description="Disordered" evidence="2">
    <location>
        <begin position="383"/>
        <end position="435"/>
    </location>
</feature>
<feature type="compositionally biased region" description="Polar residues" evidence="2">
    <location>
        <begin position="1229"/>
        <end position="1239"/>
    </location>
</feature>
<feature type="non-terminal residue" evidence="3">
    <location>
        <position position="1810"/>
    </location>
</feature>
<dbReference type="InterPro" id="IPR028750">
    <property type="entry name" value="CEP350/CC187"/>
</dbReference>
<feature type="compositionally biased region" description="Basic and acidic residues" evidence="2">
    <location>
        <begin position="131"/>
        <end position="153"/>
    </location>
</feature>
<feature type="region of interest" description="Disordered" evidence="2">
    <location>
        <begin position="336"/>
        <end position="368"/>
    </location>
</feature>
<feature type="compositionally biased region" description="Low complexity" evidence="2">
    <location>
        <begin position="1449"/>
        <end position="1461"/>
    </location>
</feature>
<feature type="region of interest" description="Disordered" evidence="2">
    <location>
        <begin position="578"/>
        <end position="617"/>
    </location>
</feature>
<dbReference type="PANTHER" id="PTHR13958">
    <property type="entry name" value="CENTROSOME-ASSOCIATED PROTEIN 350"/>
    <property type="match status" value="1"/>
</dbReference>
<sequence length="1810" mass="201892">MDSSRKNYEENTNSTKSFVKFSQNEKFKSKKPALNQQAKKRYKPQTAGRTVSCSELPSQPLKTSSCSDLVTKTLFFNEKGWPVKVMRLTENSPPKPLKPWPTRSLPSTTSNKSPRKVKSIHTQKKLVPNKSSRENKENNGCRVVKERSTEKNIETVLRPVETEGSEEAPNGLGLETELKNVLDQLDDTMDKLSSEQNKQDDDDTNIPVKKTTTKSIRPKQVERKPPNCEPKENISSARSNKYGSKEMKAYIQAKRTERKLQMSEEMRKKQEIMTLQRKNLEKLREKACQVLKKSSTKTTEENKPRWQGPLEEDQSEYSPAAICIFDSKIPSARKSKLNLKTDRSDSTNHPSVAKQDENLVCDDKESEETKKLNFTLESVETVGVKESEDKMEKDRRGKGGSEKPCKKLRLSRNKLSEEYPKVSSPLEPVAGQQTPAPETVKIHADHLLPSPRPNDDWKHNLISTENDQLQALNPESRRSTFNIPHPTLLLQHSKQEANERKAQTLSPFKTSDQKIDSHEIINPRESQVQNNLLENALKKVQEEVSLSQKEGKHPEWFQSFLKPDGLNMMNVIQMKSMLSNQKRESSESEKKSRLKQKVITGRCSLEDETDAPSISSMEDFQILPEPLRLSDLHLAIPNRSSTGESLPSTSNSSPFSTKDKRRQMKGSMKTSSSFTSEAQPLVIPESVQHLKLKSRRSHSEQVRPPHSSLDSAWTITSSSGEQHKPESPVLSSASSSFSSKASFRQNTTQESKPDGEPKTEPHLDLKNGQIEIGQVLSSSALLLQFHLELSRMDAFDQSLAQVIAAERLYQTPTHSRLKSKTSDQPTFVSAPGRGGTAPSDVSEPVQARRRSPNTSELVGTSRSSSVTDPARTSQVNVSVPNGTSLSSQPASVSERLATEQRQGDHVQSGDSEDSSSRHYSHSQSGHLVSEHLPTLVTRSLESIRNGAPSSLHSVEEMSLTLEESTQEEEEPVISEKSSPPITSVSVLSTTSLSPKNLHFLQVLIDEAEFQKKQHELLYKSQEDSLRTNYKVALTEVALHSGLRGIMNSNSEGANKENDIRAKIEKQYKTTIANIRETRNHVLSNWNKRIEELLGERDKLMKHMKKPNVLKLRSSAETSPKKMTLLRSSSVTSVVESSSSEDSVVTQTFDDKKRQESDKEKVVLFNRKKVEKELLKKVREEMRKVQELEKSERLLKTGRSRRDKSTSPLESVLEASTRDVGCSVRDDNESVSQLATSSLHSVEEARATDVYNSESFESPESSETPRQPRMFNRPGLASKPFVAARLSNKSKVLIKVPLSPRLPVGTKRRCSSGSDESLLLSQNETQSEQSDYEVRISALKEQKRQRYAELSRLQRELKRAQKEQLKATEASLLKQIQVYDTYIDQTKKQLAEVSATNAVRPQIKHPRLSDRFLPRNSDILRPKSTIIEDQSKVETPASDIDTNSLKSVSEEPSSTETTIQSSGVIPATEQSSPKTEIYNEFSNDLIGAESELAEELSSLNGETVNIVDLPNSVPSEASDEAREVIKSAVSDIPDASDSNGENQWVDAVDFFDHLGNPDETITGKSNDSKLSIEENSASTPSNTNTFKILTNNSQNSSKDHSVEEEIESEPKLSSLCSATPEENISPTKNESIDSKSMEELNTTQITEEDNKSKDYDRGSVVSIISQSPSSVTSKSASSKDQTEDDVKSESHNLVSEAKSDRSNDVSDSIPISGKLNLSDIPPSSSSQSNEATSISSDVIVSSHHSSEDENVLISQSHSEIDEHSEASQSETVIKVVLSTKSQVNTEDKIPVDIDASPNLNETYDIKESEEM</sequence>
<feature type="compositionally biased region" description="Polar residues" evidence="2">
    <location>
        <begin position="668"/>
        <end position="678"/>
    </location>
</feature>
<feature type="region of interest" description="Disordered" evidence="2">
    <location>
        <begin position="1427"/>
        <end position="1472"/>
    </location>
</feature>
<feature type="compositionally biased region" description="Polar residues" evidence="2">
    <location>
        <begin position="1613"/>
        <end position="1628"/>
    </location>
</feature>
<feature type="compositionally biased region" description="Basic and acidic residues" evidence="2">
    <location>
        <begin position="383"/>
        <end position="405"/>
    </location>
</feature>
<feature type="compositionally biased region" description="Polar residues" evidence="2">
    <location>
        <begin position="1310"/>
        <end position="1325"/>
    </location>
</feature>
<evidence type="ECO:0000256" key="1">
    <source>
        <dbReference type="SAM" id="Coils"/>
    </source>
</evidence>
<feature type="compositionally biased region" description="Polar residues" evidence="2">
    <location>
        <begin position="1572"/>
        <end position="1595"/>
    </location>
</feature>
<feature type="compositionally biased region" description="Polar residues" evidence="2">
    <location>
        <begin position="852"/>
        <end position="891"/>
    </location>
</feature>
<feature type="compositionally biased region" description="Polar residues" evidence="2">
    <location>
        <begin position="708"/>
        <end position="720"/>
    </location>
</feature>
<feature type="compositionally biased region" description="Low complexity" evidence="2">
    <location>
        <begin position="640"/>
        <end position="656"/>
    </location>
</feature>
<feature type="compositionally biased region" description="Basic and acidic residues" evidence="2">
    <location>
        <begin position="581"/>
        <end position="591"/>
    </location>
</feature>
<dbReference type="EMBL" id="GEBQ01003496">
    <property type="protein sequence ID" value="JAT36481.1"/>
    <property type="molecule type" value="Transcribed_RNA"/>
</dbReference>
<feature type="compositionally biased region" description="Basic and acidic residues" evidence="2">
    <location>
        <begin position="188"/>
        <end position="199"/>
    </location>
</feature>
<dbReference type="PANTHER" id="PTHR13958:SF3">
    <property type="entry name" value="CAP-GLY DOMAIN-CONTAINING PROTEIN-RELATED"/>
    <property type="match status" value="1"/>
</dbReference>
<feature type="compositionally biased region" description="Low complexity" evidence="2">
    <location>
        <begin position="1252"/>
        <end position="1261"/>
    </location>
</feature>
<reference evidence="3" key="1">
    <citation type="submission" date="2015-11" db="EMBL/GenBank/DDBJ databases">
        <title>De novo transcriptome assembly of four potential Pierce s Disease insect vectors from Arizona vineyards.</title>
        <authorList>
            <person name="Tassone E.E."/>
        </authorList>
    </citation>
    <scope>NUCLEOTIDE SEQUENCE</scope>
</reference>
<dbReference type="GO" id="GO:0008017">
    <property type="term" value="F:microtubule binding"/>
    <property type="evidence" value="ECO:0007669"/>
    <property type="project" value="InterPro"/>
</dbReference>
<feature type="region of interest" description="Disordered" evidence="2">
    <location>
        <begin position="1"/>
        <end position="63"/>
    </location>
</feature>
<feature type="region of interest" description="Disordered" evidence="2">
    <location>
        <begin position="1195"/>
        <end position="1273"/>
    </location>
</feature>
<name>A0A1B6MKQ0_9HEMI</name>
<feature type="region of interest" description="Disordered" evidence="2">
    <location>
        <begin position="1787"/>
        <end position="1810"/>
    </location>
</feature>
<feature type="region of interest" description="Disordered" evidence="2">
    <location>
        <begin position="638"/>
        <end position="763"/>
    </location>
</feature>
<feature type="compositionally biased region" description="Basic residues" evidence="2">
    <location>
        <begin position="113"/>
        <end position="124"/>
    </location>
</feature>
<feature type="compositionally biased region" description="Basic and acidic residues" evidence="2">
    <location>
        <begin position="751"/>
        <end position="763"/>
    </location>
</feature>
<feature type="region of interest" description="Disordered" evidence="2">
    <location>
        <begin position="1304"/>
        <end position="1325"/>
    </location>
</feature>
<feature type="coiled-coil region" evidence="1">
    <location>
        <begin position="1335"/>
        <end position="1369"/>
    </location>
</feature>
<feature type="region of interest" description="Disordered" evidence="2">
    <location>
        <begin position="1558"/>
        <end position="1769"/>
    </location>
</feature>
<feature type="compositionally biased region" description="Low complexity" evidence="2">
    <location>
        <begin position="731"/>
        <end position="743"/>
    </location>
</feature>
<organism evidence="3">
    <name type="scientific">Graphocephala atropunctata</name>
    <dbReference type="NCBI Taxonomy" id="36148"/>
    <lineage>
        <taxon>Eukaryota</taxon>
        <taxon>Metazoa</taxon>
        <taxon>Ecdysozoa</taxon>
        <taxon>Arthropoda</taxon>
        <taxon>Hexapoda</taxon>
        <taxon>Insecta</taxon>
        <taxon>Pterygota</taxon>
        <taxon>Neoptera</taxon>
        <taxon>Paraneoptera</taxon>
        <taxon>Hemiptera</taxon>
        <taxon>Auchenorrhyncha</taxon>
        <taxon>Membracoidea</taxon>
        <taxon>Cicadellidae</taxon>
        <taxon>Cicadellinae</taxon>
        <taxon>Cicadellini</taxon>
        <taxon>Graphocephala</taxon>
    </lineage>
</organism>
<feature type="compositionally biased region" description="Basic and acidic residues" evidence="2">
    <location>
        <begin position="1679"/>
        <end position="1689"/>
    </location>
</feature>
<feature type="compositionally biased region" description="Basic and acidic residues" evidence="2">
    <location>
        <begin position="354"/>
        <end position="368"/>
    </location>
</feature>
<proteinExistence type="predicted"/>
<keyword evidence="1" id="KW-0175">Coiled coil</keyword>
<feature type="compositionally biased region" description="Basic and acidic residues" evidence="2">
    <location>
        <begin position="1647"/>
        <end position="1656"/>
    </location>
</feature>
<accession>A0A1B6MKQ0</accession>
<feature type="compositionally biased region" description="Low complexity" evidence="2">
    <location>
        <begin position="1658"/>
        <end position="1677"/>
    </location>
</feature>
<feature type="compositionally biased region" description="Low complexity" evidence="2">
    <location>
        <begin position="1717"/>
        <end position="1742"/>
    </location>
</feature>
<evidence type="ECO:0000313" key="3">
    <source>
        <dbReference type="EMBL" id="JAT36481.1"/>
    </source>
</evidence>
<dbReference type="GO" id="GO:0034453">
    <property type="term" value="P:microtubule anchoring"/>
    <property type="evidence" value="ECO:0007669"/>
    <property type="project" value="InterPro"/>
</dbReference>
<gene>
    <name evidence="3" type="ORF">g.17450</name>
</gene>
<evidence type="ECO:0000256" key="2">
    <source>
        <dbReference type="SAM" id="MobiDB-lite"/>
    </source>
</evidence>
<feature type="compositionally biased region" description="Polar residues" evidence="2">
    <location>
        <begin position="10"/>
        <end position="24"/>
    </location>
</feature>